<dbReference type="Gene3D" id="3.10.10.10">
    <property type="entry name" value="HIV Type 1 Reverse Transcriptase, subunit A, domain 1"/>
    <property type="match status" value="1"/>
</dbReference>
<dbReference type="SUPFAM" id="SSF56672">
    <property type="entry name" value="DNA/RNA polymerases"/>
    <property type="match status" value="1"/>
</dbReference>
<reference evidence="1" key="2">
    <citation type="submission" date="2022-01" db="EMBL/GenBank/DDBJ databases">
        <authorList>
            <person name="Yamashiro T."/>
            <person name="Shiraishi A."/>
            <person name="Satake H."/>
            <person name="Nakayama K."/>
        </authorList>
    </citation>
    <scope>NUCLEOTIDE SEQUENCE</scope>
</reference>
<dbReference type="EMBL" id="BQNB010010053">
    <property type="protein sequence ID" value="GJS72073.1"/>
    <property type="molecule type" value="Genomic_DNA"/>
</dbReference>
<dbReference type="Gene3D" id="3.30.420.10">
    <property type="entry name" value="Ribonuclease H-like superfamily/Ribonuclease H"/>
    <property type="match status" value="1"/>
</dbReference>
<reference evidence="1" key="1">
    <citation type="journal article" date="2022" name="Int. J. Mol. Sci.">
        <title>Draft Genome of Tanacetum Coccineum: Genomic Comparison of Closely Related Tanacetum-Family Plants.</title>
        <authorList>
            <person name="Yamashiro T."/>
            <person name="Shiraishi A."/>
            <person name="Nakayama K."/>
            <person name="Satake H."/>
        </authorList>
    </citation>
    <scope>NUCLEOTIDE SEQUENCE</scope>
</reference>
<dbReference type="InterPro" id="IPR012337">
    <property type="entry name" value="RNaseH-like_sf"/>
</dbReference>
<dbReference type="Proteomes" id="UP001151760">
    <property type="component" value="Unassembled WGS sequence"/>
</dbReference>
<dbReference type="CDD" id="cd00303">
    <property type="entry name" value="retropepsin_like"/>
    <property type="match status" value="1"/>
</dbReference>
<dbReference type="PANTHER" id="PTHR15503">
    <property type="entry name" value="LDOC1 RELATED"/>
    <property type="match status" value="1"/>
</dbReference>
<proteinExistence type="predicted"/>
<dbReference type="PANTHER" id="PTHR15503:SF22">
    <property type="entry name" value="TRANSPOSON TY3-I GAG POLYPROTEIN"/>
    <property type="match status" value="1"/>
</dbReference>
<protein>
    <submittedName>
        <fullName evidence="1">Retrotransposon-related protein</fullName>
    </submittedName>
</protein>
<comment type="caution">
    <text evidence="1">The sequence shown here is derived from an EMBL/GenBank/DDBJ whole genome shotgun (WGS) entry which is preliminary data.</text>
</comment>
<dbReference type="SUPFAM" id="SSF53098">
    <property type="entry name" value="Ribonuclease H-like"/>
    <property type="match status" value="1"/>
</dbReference>
<evidence type="ECO:0000313" key="2">
    <source>
        <dbReference type="Proteomes" id="UP001151760"/>
    </source>
</evidence>
<gene>
    <name evidence="1" type="ORF">Tco_0704914</name>
</gene>
<keyword evidence="2" id="KW-1185">Reference proteome</keyword>
<evidence type="ECO:0000313" key="1">
    <source>
        <dbReference type="EMBL" id="GJS72073.1"/>
    </source>
</evidence>
<sequence length="729" mass="82046">MTEDETNGEADTDPTTDVVKSRDISILHSLIGQGSPRSGETLLCEKLCTQVKLGMQGLAIEVDLYVLPMQGPDVVLGIQWPQKLGDESLRMKRISLNHMHVLLDSNNVYGVYELHHLSTDDGVASTVEAGTTHPDLEQLLVHFDSLFQVPTSLPPYRVIDHRIHLLPNMKPVNVKPYRYPHYQKGEIERLVKKMLDQGIIQFSQSPFSSLVLLVKKKDDSYHFFVDYRALNEVTVKDKFLIPTADEMFDELGGAAPSLCEDKFKVRIWSNHFGIPWSHNYGRWRGGGSKENSGRYIEYKPGAQNTVAYAFSRVFKDSESLTASFMHLSQPLTVFLSDLKAENSTLADLVTIHRQLDTGTAAVGFRHQEGMLIFQDRCYVGAESKLKPLLLWEFYDMPSSGHEGVKKMMVGLSAVFYWKGIRKTPLAIPTAVWEDLSMDFITGMPVSMGLTVVLVVVGQFSKYAHFDPLPTSFNAHKVAEELDDYLFLCAYEFGVKYSILFTCGDNGNERRVACIATSILRITYAKLRETLIVKSFRETFGEDICKLMLSGYEGSWAIGQLLCTAVAKRALTVTILATGAKVGSLEDLLEVLVGGRMGCEGRFEVVVLVEDEISVLDEVGVELVGLELGGVFDVLDGFGFSSRVKRRVWCNRGVEVRWIGLGWAFKWALVMDGFRRKFVDKVDSCKNTSSQNELESFLEILRLWQLQVVACVSFLLFHFVEVYRDSLFDR</sequence>
<dbReference type="InterPro" id="IPR036397">
    <property type="entry name" value="RNaseH_sf"/>
</dbReference>
<dbReference type="InterPro" id="IPR043502">
    <property type="entry name" value="DNA/RNA_pol_sf"/>
</dbReference>
<name>A0ABQ4Y332_9ASTR</name>
<dbReference type="InterPro" id="IPR032567">
    <property type="entry name" value="RTL1-rel"/>
</dbReference>
<organism evidence="1 2">
    <name type="scientific">Tanacetum coccineum</name>
    <dbReference type="NCBI Taxonomy" id="301880"/>
    <lineage>
        <taxon>Eukaryota</taxon>
        <taxon>Viridiplantae</taxon>
        <taxon>Streptophyta</taxon>
        <taxon>Embryophyta</taxon>
        <taxon>Tracheophyta</taxon>
        <taxon>Spermatophyta</taxon>
        <taxon>Magnoliopsida</taxon>
        <taxon>eudicotyledons</taxon>
        <taxon>Gunneridae</taxon>
        <taxon>Pentapetalae</taxon>
        <taxon>asterids</taxon>
        <taxon>campanulids</taxon>
        <taxon>Asterales</taxon>
        <taxon>Asteraceae</taxon>
        <taxon>Asteroideae</taxon>
        <taxon>Anthemideae</taxon>
        <taxon>Anthemidinae</taxon>
        <taxon>Tanacetum</taxon>
    </lineage>
</organism>
<accession>A0ABQ4Y332</accession>